<name>A0AAW1SH96_9CHLO</name>
<organism evidence="2 3">
    <name type="scientific">Elliptochloris bilobata</name>
    <dbReference type="NCBI Taxonomy" id="381761"/>
    <lineage>
        <taxon>Eukaryota</taxon>
        <taxon>Viridiplantae</taxon>
        <taxon>Chlorophyta</taxon>
        <taxon>core chlorophytes</taxon>
        <taxon>Trebouxiophyceae</taxon>
        <taxon>Trebouxiophyceae incertae sedis</taxon>
        <taxon>Elliptochloris clade</taxon>
        <taxon>Elliptochloris</taxon>
    </lineage>
</organism>
<reference evidence="2 3" key="1">
    <citation type="journal article" date="2024" name="Nat. Commun.">
        <title>Phylogenomics reveals the evolutionary origins of lichenization in chlorophyte algae.</title>
        <authorList>
            <person name="Puginier C."/>
            <person name="Libourel C."/>
            <person name="Otte J."/>
            <person name="Skaloud P."/>
            <person name="Haon M."/>
            <person name="Grisel S."/>
            <person name="Petersen M."/>
            <person name="Berrin J.G."/>
            <person name="Delaux P.M."/>
            <person name="Dal Grande F."/>
            <person name="Keller J."/>
        </authorList>
    </citation>
    <scope>NUCLEOTIDE SEQUENCE [LARGE SCALE GENOMIC DNA]</scope>
    <source>
        <strain evidence="2 3">SAG 245.80</strain>
    </source>
</reference>
<sequence>MQARAVVGSRAGLPSQRSAARHGLSRCSAPTAAGGRKAGRKAAAGRLFASPLGSSNRAARSDLRAHHPTTLRARKDSDFELWKSSFPKAEE</sequence>
<dbReference type="AlphaFoldDB" id="A0AAW1SH96"/>
<feature type="region of interest" description="Disordered" evidence="1">
    <location>
        <begin position="1"/>
        <end position="70"/>
    </location>
</feature>
<evidence type="ECO:0000256" key="1">
    <source>
        <dbReference type="SAM" id="MobiDB-lite"/>
    </source>
</evidence>
<evidence type="ECO:0000313" key="2">
    <source>
        <dbReference type="EMBL" id="KAK9845412.1"/>
    </source>
</evidence>
<evidence type="ECO:0000313" key="3">
    <source>
        <dbReference type="Proteomes" id="UP001445335"/>
    </source>
</evidence>
<dbReference type="EMBL" id="JALJOU010000003">
    <property type="protein sequence ID" value="KAK9845412.1"/>
    <property type="molecule type" value="Genomic_DNA"/>
</dbReference>
<gene>
    <name evidence="2" type="ORF">WJX81_005838</name>
</gene>
<dbReference type="Proteomes" id="UP001445335">
    <property type="component" value="Unassembled WGS sequence"/>
</dbReference>
<protein>
    <submittedName>
        <fullName evidence="2">Uncharacterized protein</fullName>
    </submittedName>
</protein>
<comment type="caution">
    <text evidence="2">The sequence shown here is derived from an EMBL/GenBank/DDBJ whole genome shotgun (WGS) entry which is preliminary data.</text>
</comment>
<keyword evidence="3" id="KW-1185">Reference proteome</keyword>
<accession>A0AAW1SH96</accession>
<proteinExistence type="predicted"/>